<comment type="caution">
    <text evidence="1">The sequence shown here is derived from an EMBL/GenBank/DDBJ whole genome shotgun (WGS) entry which is preliminary data.</text>
</comment>
<accession>A0A931A9X4</accession>
<evidence type="ECO:0000313" key="1">
    <source>
        <dbReference type="EMBL" id="MBF8187314.1"/>
    </source>
</evidence>
<reference evidence="1" key="1">
    <citation type="submission" date="2020-11" db="EMBL/GenBank/DDBJ databases">
        <title>Whole-genome analyses of Nonomuraea sp. K274.</title>
        <authorList>
            <person name="Veyisoglu A."/>
        </authorList>
    </citation>
    <scope>NUCLEOTIDE SEQUENCE</scope>
    <source>
        <strain evidence="1">K274</strain>
    </source>
</reference>
<proteinExistence type="predicted"/>
<gene>
    <name evidence="1" type="ORF">ITP53_16555</name>
</gene>
<dbReference type="Proteomes" id="UP000605361">
    <property type="component" value="Unassembled WGS sequence"/>
</dbReference>
<sequence length="84" mass="9846">MKTTHASRRTPSTRPADDKLMLLPEVAEYVRRTENTLRYLRHVGGDDAPPLWRQGRRLVAWKSEIDAWLDDQRANDELAFRRTA</sequence>
<evidence type="ECO:0000313" key="2">
    <source>
        <dbReference type="Proteomes" id="UP000605361"/>
    </source>
</evidence>
<keyword evidence="2" id="KW-1185">Reference proteome</keyword>
<name>A0A931A9X4_9ACTN</name>
<dbReference type="RefSeq" id="WP_195896280.1">
    <property type="nucleotide sequence ID" value="NZ_JADOGI010000043.1"/>
</dbReference>
<dbReference type="AlphaFoldDB" id="A0A931A9X4"/>
<dbReference type="EMBL" id="JADOGI010000043">
    <property type="protein sequence ID" value="MBF8187314.1"/>
    <property type="molecule type" value="Genomic_DNA"/>
</dbReference>
<protein>
    <submittedName>
        <fullName evidence="1">Uncharacterized protein</fullName>
    </submittedName>
</protein>
<organism evidence="1 2">
    <name type="scientific">Nonomuraea cypriaca</name>
    <dbReference type="NCBI Taxonomy" id="1187855"/>
    <lineage>
        <taxon>Bacteria</taxon>
        <taxon>Bacillati</taxon>
        <taxon>Actinomycetota</taxon>
        <taxon>Actinomycetes</taxon>
        <taxon>Streptosporangiales</taxon>
        <taxon>Streptosporangiaceae</taxon>
        <taxon>Nonomuraea</taxon>
    </lineage>
</organism>